<protein>
    <recommendedName>
        <fullName evidence="4">O-antigen ligase like membrane protein</fullName>
    </recommendedName>
</protein>
<accession>A0A1H6KYJ9</accession>
<evidence type="ECO:0000256" key="1">
    <source>
        <dbReference type="SAM" id="Phobius"/>
    </source>
</evidence>
<dbReference type="KEGG" id="agl:PYTT_0618"/>
<keyword evidence="3" id="KW-1185">Reference proteome</keyword>
<dbReference type="RefSeq" id="WP_067777113.1">
    <property type="nucleotide sequence ID" value="NZ_LIGX01000032.1"/>
</dbReference>
<dbReference type="OrthoDB" id="195667at2"/>
<dbReference type="AlphaFoldDB" id="A0A1H6KYJ9"/>
<feature type="transmembrane region" description="Helical" evidence="1">
    <location>
        <begin position="76"/>
        <end position="94"/>
    </location>
</feature>
<keyword evidence="1" id="KW-0812">Transmembrane</keyword>
<evidence type="ECO:0000313" key="3">
    <source>
        <dbReference type="Proteomes" id="UP000176204"/>
    </source>
</evidence>
<feature type="transmembrane region" description="Helical" evidence="1">
    <location>
        <begin position="276"/>
        <end position="299"/>
    </location>
</feature>
<sequence>MFAQTAKIVMGALCILVLALLLGSSASEGKETPLMLLGGIAVLASIVALGKKVWWLLLLFPVIAIPIPGLGFLPKYAIATMIVLPSMLALGAMGKFKFTWHWLPLMDLLMVVLLALLVQAYIRNPADIAMFSGLDTEYIGGKEYVLFIFSFLSYITYSMIPTSMEELRKLLRYAFVVIIFFTLLGLMLGQLEASDSGGAANGEDMQTERYGRFVGVGSFVTMWLLCRYNLTQIMLSVWRLPLFLCGVAGILLSGFREKLLGLAVVCCFISLIRRRFIEVCLAAGAGCFVLFFMSTAGVLKEMPFGIQRSLAIVPFVEVTRDAKESAEESADWRKEMWAWAWDDREGYIINRMWGDGFRLKVSDVKNESEMIYRGKISFGDLELFARAGQWHSGPIECINRIGYVGLVLCSLLMLAMLVVSFRACRALLGLKEDYIVMFILVPLVSQIALWYMSAGTLQKFSTFIPTVAFAKLLYCTALKEGYLTPMWRRERYVPLMIRQEAAASLPA</sequence>
<keyword evidence="1" id="KW-0472">Membrane</keyword>
<organism evidence="2 3">
    <name type="scientific">Akkermansia glycaniphila</name>
    <dbReference type="NCBI Taxonomy" id="1679444"/>
    <lineage>
        <taxon>Bacteria</taxon>
        <taxon>Pseudomonadati</taxon>
        <taxon>Verrucomicrobiota</taxon>
        <taxon>Verrucomicrobiia</taxon>
        <taxon>Verrucomicrobiales</taxon>
        <taxon>Akkermansiaceae</taxon>
        <taxon>Akkermansia</taxon>
    </lineage>
</organism>
<feature type="transmembrane region" description="Helical" evidence="1">
    <location>
        <begin position="401"/>
        <end position="422"/>
    </location>
</feature>
<feature type="transmembrane region" description="Helical" evidence="1">
    <location>
        <begin position="100"/>
        <end position="122"/>
    </location>
</feature>
<feature type="transmembrane region" description="Helical" evidence="1">
    <location>
        <begin position="170"/>
        <end position="189"/>
    </location>
</feature>
<feature type="transmembrane region" description="Helical" evidence="1">
    <location>
        <begin position="460"/>
        <end position="478"/>
    </location>
</feature>
<feature type="transmembrane region" description="Helical" evidence="1">
    <location>
        <begin position="236"/>
        <end position="255"/>
    </location>
</feature>
<dbReference type="Proteomes" id="UP000176204">
    <property type="component" value="Chromosome I"/>
</dbReference>
<feature type="transmembrane region" description="Helical" evidence="1">
    <location>
        <begin position="434"/>
        <end position="454"/>
    </location>
</feature>
<evidence type="ECO:0000313" key="2">
    <source>
        <dbReference type="EMBL" id="SEH77098.1"/>
    </source>
</evidence>
<keyword evidence="1" id="KW-1133">Transmembrane helix</keyword>
<evidence type="ECO:0008006" key="4">
    <source>
        <dbReference type="Google" id="ProtNLM"/>
    </source>
</evidence>
<feature type="transmembrane region" description="Helical" evidence="1">
    <location>
        <begin position="143"/>
        <end position="164"/>
    </location>
</feature>
<reference evidence="3" key="1">
    <citation type="submission" date="2016-09" db="EMBL/GenBank/DDBJ databases">
        <authorList>
            <person name="Koehorst J."/>
        </authorList>
    </citation>
    <scope>NUCLEOTIDE SEQUENCE [LARGE SCALE GENOMIC DNA]</scope>
</reference>
<dbReference type="EMBL" id="LT629973">
    <property type="protein sequence ID" value="SEH77098.1"/>
    <property type="molecule type" value="Genomic_DNA"/>
</dbReference>
<proteinExistence type="predicted"/>
<name>A0A1H6KYJ9_9BACT</name>
<feature type="transmembrane region" description="Helical" evidence="1">
    <location>
        <begin position="36"/>
        <end position="64"/>
    </location>
</feature>
<gene>
    <name evidence="2" type="ORF">PYTT_0618</name>
</gene>